<name>A0A9N9NZH3_9GLOM</name>
<sequence>MANQEASASKSAISKKKRKNFFQELQISDNLKSQAEELEVGYKFDNWEHVNQVLYTYAKIKGFVWRLQNTYYRVDKTISKKVFECHHAGKPWISNENNTTSSRVDCTCYININWPKSDPHPQVTTFESKHTNHDLNLVTTKFAPQYRSLSEPVIDRIKFYINNSSGL</sequence>
<organism evidence="2 3">
    <name type="scientific">Racocetra fulgida</name>
    <dbReference type="NCBI Taxonomy" id="60492"/>
    <lineage>
        <taxon>Eukaryota</taxon>
        <taxon>Fungi</taxon>
        <taxon>Fungi incertae sedis</taxon>
        <taxon>Mucoromycota</taxon>
        <taxon>Glomeromycotina</taxon>
        <taxon>Glomeromycetes</taxon>
        <taxon>Diversisporales</taxon>
        <taxon>Gigasporaceae</taxon>
        <taxon>Racocetra</taxon>
    </lineage>
</organism>
<feature type="domain" description="FAR1" evidence="1">
    <location>
        <begin position="56"/>
        <end position="136"/>
    </location>
</feature>
<dbReference type="InterPro" id="IPR004330">
    <property type="entry name" value="FAR1_DNA_bnd_dom"/>
</dbReference>
<dbReference type="EMBL" id="CAJVPZ010046254">
    <property type="protein sequence ID" value="CAG8770653.1"/>
    <property type="molecule type" value="Genomic_DNA"/>
</dbReference>
<accession>A0A9N9NZH3</accession>
<feature type="non-terminal residue" evidence="2">
    <location>
        <position position="1"/>
    </location>
</feature>
<dbReference type="OrthoDB" id="2402896at2759"/>
<dbReference type="Pfam" id="PF03101">
    <property type="entry name" value="FAR1"/>
    <property type="match status" value="1"/>
</dbReference>
<keyword evidence="3" id="KW-1185">Reference proteome</keyword>
<evidence type="ECO:0000259" key="1">
    <source>
        <dbReference type="Pfam" id="PF03101"/>
    </source>
</evidence>
<dbReference type="GO" id="GO:0006355">
    <property type="term" value="P:regulation of DNA-templated transcription"/>
    <property type="evidence" value="ECO:0007669"/>
    <property type="project" value="InterPro"/>
</dbReference>
<reference evidence="2" key="1">
    <citation type="submission" date="2021-06" db="EMBL/GenBank/DDBJ databases">
        <authorList>
            <person name="Kallberg Y."/>
            <person name="Tangrot J."/>
            <person name="Rosling A."/>
        </authorList>
    </citation>
    <scope>NUCLEOTIDE SEQUENCE</scope>
    <source>
        <strain evidence="2">IN212</strain>
    </source>
</reference>
<protein>
    <submittedName>
        <fullName evidence="2">10338_t:CDS:1</fullName>
    </submittedName>
</protein>
<comment type="caution">
    <text evidence="2">The sequence shown here is derived from an EMBL/GenBank/DDBJ whole genome shotgun (WGS) entry which is preliminary data.</text>
</comment>
<dbReference type="AlphaFoldDB" id="A0A9N9NZH3"/>
<dbReference type="InterPro" id="IPR031052">
    <property type="entry name" value="FHY3/FAR1"/>
</dbReference>
<dbReference type="Proteomes" id="UP000789396">
    <property type="component" value="Unassembled WGS sequence"/>
</dbReference>
<dbReference type="PANTHER" id="PTHR31669:SF251">
    <property type="entry name" value="PROTEIN FAR1-RELATED SEQUENCE"/>
    <property type="match status" value="1"/>
</dbReference>
<proteinExistence type="predicted"/>
<feature type="non-terminal residue" evidence="2">
    <location>
        <position position="167"/>
    </location>
</feature>
<evidence type="ECO:0000313" key="3">
    <source>
        <dbReference type="Proteomes" id="UP000789396"/>
    </source>
</evidence>
<dbReference type="PANTHER" id="PTHR31669">
    <property type="entry name" value="PROTEIN FAR1-RELATED SEQUENCE 10-RELATED"/>
    <property type="match status" value="1"/>
</dbReference>
<evidence type="ECO:0000313" key="2">
    <source>
        <dbReference type="EMBL" id="CAG8770653.1"/>
    </source>
</evidence>
<gene>
    <name evidence="2" type="ORF">RFULGI_LOCUS15032</name>
</gene>